<dbReference type="Gene3D" id="3.40.50.300">
    <property type="entry name" value="P-loop containing nucleotide triphosphate hydrolases"/>
    <property type="match status" value="1"/>
</dbReference>
<dbReference type="InterPro" id="IPR027417">
    <property type="entry name" value="P-loop_NTPase"/>
</dbReference>
<dbReference type="SMART" id="SM00028">
    <property type="entry name" value="TPR"/>
    <property type="match status" value="10"/>
</dbReference>
<dbReference type="Pfam" id="PF07714">
    <property type="entry name" value="PK_Tyr_Ser-Thr"/>
    <property type="match status" value="2"/>
</dbReference>
<feature type="repeat" description="TPR" evidence="4">
    <location>
        <begin position="1729"/>
        <end position="1762"/>
    </location>
</feature>
<dbReference type="InterPro" id="IPR011990">
    <property type="entry name" value="TPR-like_helical_dom_sf"/>
</dbReference>
<dbReference type="SUPFAM" id="SSF56112">
    <property type="entry name" value="Protein kinase-like (PK-like)"/>
    <property type="match status" value="2"/>
</dbReference>
<feature type="repeat" description="TPR" evidence="4">
    <location>
        <begin position="788"/>
        <end position="821"/>
    </location>
</feature>
<evidence type="ECO:0000259" key="6">
    <source>
        <dbReference type="PROSITE" id="PS50011"/>
    </source>
</evidence>
<dbReference type="PANTHER" id="PTHR15704">
    <property type="entry name" value="SUPERKILLER 3 PROTEIN-RELATED"/>
    <property type="match status" value="1"/>
</dbReference>
<organism evidence="7 8">
    <name type="scientific">Rhizopogon vesiculosus</name>
    <dbReference type="NCBI Taxonomy" id="180088"/>
    <lineage>
        <taxon>Eukaryota</taxon>
        <taxon>Fungi</taxon>
        <taxon>Dikarya</taxon>
        <taxon>Basidiomycota</taxon>
        <taxon>Agaricomycotina</taxon>
        <taxon>Agaricomycetes</taxon>
        <taxon>Agaricomycetidae</taxon>
        <taxon>Boletales</taxon>
        <taxon>Suillineae</taxon>
        <taxon>Rhizopogonaceae</taxon>
        <taxon>Rhizopogon</taxon>
    </lineage>
</organism>
<feature type="compositionally biased region" description="Low complexity" evidence="5">
    <location>
        <begin position="907"/>
        <end position="919"/>
    </location>
</feature>
<dbReference type="InterPro" id="IPR040962">
    <property type="entry name" value="TPR_22"/>
</dbReference>
<dbReference type="PROSITE" id="PS50011">
    <property type="entry name" value="PROTEIN_KINASE_DOM"/>
    <property type="match status" value="1"/>
</dbReference>
<dbReference type="InterPro" id="IPR008266">
    <property type="entry name" value="Tyr_kinase_AS"/>
</dbReference>
<name>A0A1J8QE24_9AGAM</name>
<dbReference type="PROSITE" id="PS00675">
    <property type="entry name" value="SIGMA54_INTERACT_1"/>
    <property type="match status" value="1"/>
</dbReference>
<dbReference type="EMBL" id="LVVM01001126">
    <property type="protein sequence ID" value="OJA19205.1"/>
    <property type="molecule type" value="Genomic_DNA"/>
</dbReference>
<evidence type="ECO:0000256" key="2">
    <source>
        <dbReference type="ARBA" id="ARBA00022737"/>
    </source>
</evidence>
<dbReference type="GO" id="GO:0005524">
    <property type="term" value="F:ATP binding"/>
    <property type="evidence" value="ECO:0007669"/>
    <property type="project" value="InterPro"/>
</dbReference>
<dbReference type="Gene3D" id="1.25.40.10">
    <property type="entry name" value="Tetratricopeptide repeat domain"/>
    <property type="match status" value="5"/>
</dbReference>
<dbReference type="PANTHER" id="PTHR15704:SF7">
    <property type="entry name" value="SUPERKILLER COMPLEX PROTEIN 3"/>
    <property type="match status" value="1"/>
</dbReference>
<dbReference type="SUPFAM" id="SSF52540">
    <property type="entry name" value="P-loop containing nucleoside triphosphate hydrolases"/>
    <property type="match status" value="1"/>
</dbReference>
<feature type="region of interest" description="Disordered" evidence="5">
    <location>
        <begin position="411"/>
        <end position="504"/>
    </location>
</feature>
<dbReference type="InterPro" id="IPR039226">
    <property type="entry name" value="Ski3/TTC37"/>
</dbReference>
<dbReference type="InterPro" id="IPR019734">
    <property type="entry name" value="TPR_rpt"/>
</dbReference>
<keyword evidence="8" id="KW-1185">Reference proteome</keyword>
<evidence type="ECO:0000256" key="5">
    <source>
        <dbReference type="SAM" id="MobiDB-lite"/>
    </source>
</evidence>
<feature type="repeat" description="TPR" evidence="4">
    <location>
        <begin position="1407"/>
        <end position="1440"/>
    </location>
</feature>
<comment type="caution">
    <text evidence="7">The sequence shown here is derived from an EMBL/GenBank/DDBJ whole genome shotgun (WGS) entry which is preliminary data.</text>
</comment>
<dbReference type="OrthoDB" id="421075at2759"/>
<dbReference type="Pfam" id="PF01926">
    <property type="entry name" value="MMR_HSR1"/>
    <property type="match status" value="1"/>
</dbReference>
<evidence type="ECO:0000256" key="4">
    <source>
        <dbReference type="PROSITE-ProRule" id="PRU00339"/>
    </source>
</evidence>
<feature type="domain" description="Protein kinase" evidence="6">
    <location>
        <begin position="81"/>
        <end position="378"/>
    </location>
</feature>
<dbReference type="GO" id="GO:0004672">
    <property type="term" value="F:protein kinase activity"/>
    <property type="evidence" value="ECO:0007669"/>
    <property type="project" value="InterPro"/>
</dbReference>
<dbReference type="InterPro" id="IPR025662">
    <property type="entry name" value="Sigma_54_int_dom_ATP-bd_1"/>
</dbReference>
<dbReference type="SUPFAM" id="SSF48452">
    <property type="entry name" value="TPR-like"/>
    <property type="match status" value="3"/>
</dbReference>
<feature type="repeat" description="TPR" evidence="4">
    <location>
        <begin position="1890"/>
        <end position="1923"/>
    </location>
</feature>
<dbReference type="STRING" id="180088.A0A1J8QE24"/>
<accession>A0A1J8QE24</accession>
<dbReference type="Pfam" id="PF13432">
    <property type="entry name" value="TPR_16"/>
    <property type="match status" value="2"/>
</dbReference>
<dbReference type="GO" id="GO:0055087">
    <property type="term" value="C:Ski complex"/>
    <property type="evidence" value="ECO:0007669"/>
    <property type="project" value="InterPro"/>
</dbReference>
<dbReference type="PROSITE" id="PS50005">
    <property type="entry name" value="TPR"/>
    <property type="match status" value="6"/>
</dbReference>
<comment type="similarity">
    <text evidence="1">Belongs to the protein kinase superfamily. TKL Ser/Thr protein kinase family. ROCO subfamily.</text>
</comment>
<dbReference type="GO" id="GO:0005525">
    <property type="term" value="F:GTP binding"/>
    <property type="evidence" value="ECO:0007669"/>
    <property type="project" value="InterPro"/>
</dbReference>
<keyword evidence="3 4" id="KW-0802">TPR repeat</keyword>
<evidence type="ECO:0000313" key="8">
    <source>
        <dbReference type="Proteomes" id="UP000183567"/>
    </source>
</evidence>
<dbReference type="InterPro" id="IPR000719">
    <property type="entry name" value="Prot_kinase_dom"/>
</dbReference>
<dbReference type="PROSITE" id="PS00109">
    <property type="entry name" value="PROTEIN_KINASE_TYR"/>
    <property type="match status" value="1"/>
</dbReference>
<evidence type="ECO:0000313" key="7">
    <source>
        <dbReference type="EMBL" id="OJA19205.1"/>
    </source>
</evidence>
<feature type="repeat" description="TPR" evidence="4">
    <location>
        <begin position="1475"/>
        <end position="1508"/>
    </location>
</feature>
<keyword evidence="2" id="KW-0677">Repeat</keyword>
<dbReference type="CDD" id="cd00882">
    <property type="entry name" value="Ras_like_GTPase"/>
    <property type="match status" value="1"/>
</dbReference>
<proteinExistence type="inferred from homology"/>
<dbReference type="InterPro" id="IPR001245">
    <property type="entry name" value="Ser-Thr/Tyr_kinase_cat_dom"/>
</dbReference>
<feature type="compositionally biased region" description="Polar residues" evidence="5">
    <location>
        <begin position="473"/>
        <end position="493"/>
    </location>
</feature>
<dbReference type="Pfam" id="PF13181">
    <property type="entry name" value="TPR_8"/>
    <property type="match status" value="1"/>
</dbReference>
<feature type="region of interest" description="Disordered" evidence="5">
    <location>
        <begin position="900"/>
        <end position="920"/>
    </location>
</feature>
<dbReference type="GO" id="GO:0006401">
    <property type="term" value="P:RNA catabolic process"/>
    <property type="evidence" value="ECO:0007669"/>
    <property type="project" value="InterPro"/>
</dbReference>
<sequence length="1937" mass="216698">MSRLVLSETFTDVNGDEKRALTLQVAVKVIKLHTSEEDLRRLRREAGIWARLMHENIVSLLGTTKGFGPSTALVSLWFPHGTLLRLIADDGTRLSIKSKLNLLHDIASGLHYLHSFPVVHGDIISVAVKVIRFHASEVDLRRLRREAGIWARLVHENIVSLLGTTERLGPSTALVSLWFPHGTLLRLVADEGAGLNIKSKLNLLHDIASGLHYLHSFPIVHGDITSSNILIDIKEGHYKACLTDFGLSTVLGGLLDDPAIQGSTVRYGAIRWTAPELLQLAHDHPANSNVKPNKENDIYSFGRVMFHVLTLLIPWNGIDDYPVLHKILCGEEIRRPETPHGTPDITDSRWNEIELCWSIDAPARPSALTVIGFLNSELEALKHDDVLIDEAQESRQSTLFTEVEAIQVTASDLPRCSSPTEIQDTGSHKHLPHDPQTSDQTLSSDSVGCGVQPQAGAATTPPTRSSSRATLVQPPSQEVSPSITIPLYSSSGTVGRGVQPEAETTTVLSPQSSLRTLVRRLSQQDSPSSPITLHSSATASSLSLSRSFNVLIFGETGVGKSSVINLIIGQEVAQTSPDAQTCTLEHTFYEVSLGNQRFKLWEVSSIAPMGFFRGLFMKWRLKKKFKKLYKDDGVYLLLYCMRNSRAQGSWVRDYKIFTSIVSSTSGHVPVAAVVTSLEDYPKDMDDWWKKNEENLERQGIRFSKHACITSLPDDPYASPALCARRWRSEQAIRSLIWDSYQAGRSGNSIMSSFAKSKLKAARDAIGKKNYEQAREAAAQVLDYEPDNYTAHVFLGVALLELGQHEKSEQFYRKAIELKDDQILAWQGITKLYEQTRRWNDLADTLEHIIQMFAKSDDATKCAETLQKFIDIRKEYGTRRQVIQALSLYLPDSSLYPVLSSLPPPDATNPTSTSTSPSQSAIHNSLAVYEELISLTEREEETFIKSEFDKRRTRLGGPKPEQLRKDIGLEVWRSSKLPALYDEILNHPNTSDELRRATESKLVRYKQQLFFALPSTDPEKCQVGMQLDEMINGIVTIGIPDELAWCMWLEGRDYDTVEGLGLPYLKEFIELFPETPLALMLKGYFAYNRTAISDEDSTEELIMTVEGDPYDDALSALPDLPLANMITAQVHLQELEYTNAIRVAESGLELVRRYESNTARELREVRKAFNIILGTSFVHLFPPKHHPRALYFLNDVLKQDPTNVDGLMGKGYVFQYAEKWEDAEKLFSQAAKQVPEDMDKGLQAEEERAWCLSRMHVDAGADALKEVFGTLKDIEDRDLDKGRCLWRIGRCYWDLGGEFREEAFKYFITSLKHNCEYAPAYTSLGVYYSEQASPPDPTRASKCFQKAFELDAREAEAARRLAEGFADEREWDLVEVVARRTIDGEGGMGAGVDEGDTITSGKYLPTNAWAWKALGVVELTRRNYPESIKAFQVALRADVDDQLSWLRLGEAYSKAGRHVAALRALARAHELRPDDWMCTYLIGEVQRQTGRLSEALVSFQSILDLHPTESGVLISLAQTHLDLGRQERFTGFVARAEQSFVSCIEVVLVAIQESPGYRGVAWKIAADAFFELSAITIFLSVITVFVDESNVRVAVTAVCELVQDQSSARLAGLFKFTSFSPDIPITGLNALEASVAAYDYRITVGSSDDTTLPSSLYDLAVALHRWILKQPPDTTQQASEAANSFLIQALHKEPGNARFWAALGDLHFTHKPKLSQHAYIKALEFNNKDVGAWTKIGLLYLYHNDMELATQAFLKAQTLDPDHTVAWIGQALVAIENGHEADAHSLLEHAVSMTADVPLADLQFALRVLIAVNGSNRLHLPTTDILLPAFFVFERYFQRCPHDACGLHLFGLICEHLGKLEQGVKYINRAIALLEAAYEEKEDPVVERQFIIAHTNIARLRLGLQDYAESLASFENALGLLPEDTDRETQILRHFKLH</sequence>
<dbReference type="Proteomes" id="UP000183567">
    <property type="component" value="Unassembled WGS sequence"/>
</dbReference>
<gene>
    <name evidence="7" type="ORF">AZE42_10503</name>
</gene>
<dbReference type="Gene3D" id="1.10.510.10">
    <property type="entry name" value="Transferase(Phosphotransferase) domain 1"/>
    <property type="match status" value="2"/>
</dbReference>
<feature type="repeat" description="TPR" evidence="4">
    <location>
        <begin position="1441"/>
        <end position="1474"/>
    </location>
</feature>
<feature type="compositionally biased region" description="Polar residues" evidence="5">
    <location>
        <begin position="435"/>
        <end position="446"/>
    </location>
</feature>
<protein>
    <recommendedName>
        <fullName evidence="6">Protein kinase domain-containing protein</fullName>
    </recommendedName>
</protein>
<evidence type="ECO:0000256" key="3">
    <source>
        <dbReference type="ARBA" id="ARBA00022803"/>
    </source>
</evidence>
<dbReference type="Pfam" id="PF18833">
    <property type="entry name" value="TPR_22"/>
    <property type="match status" value="1"/>
</dbReference>
<dbReference type="InterPro" id="IPR006073">
    <property type="entry name" value="GTP-bd"/>
</dbReference>
<feature type="compositionally biased region" description="Low complexity" evidence="5">
    <location>
        <begin position="457"/>
        <end position="470"/>
    </location>
</feature>
<dbReference type="InterPro" id="IPR011009">
    <property type="entry name" value="Kinase-like_dom_sf"/>
</dbReference>
<reference evidence="7 8" key="1">
    <citation type="submission" date="2016-03" db="EMBL/GenBank/DDBJ databases">
        <title>Comparative genomics of the ectomycorrhizal sister species Rhizopogon vinicolor and Rhizopogon vesiculosus (Basidiomycota: Boletales) reveals a divergence of the mating type B locus.</title>
        <authorList>
            <person name="Mujic A.B."/>
            <person name="Kuo A."/>
            <person name="Tritt A."/>
            <person name="Lipzen A."/>
            <person name="Chen C."/>
            <person name="Johnson J."/>
            <person name="Sharma A."/>
            <person name="Barry K."/>
            <person name="Grigoriev I.V."/>
            <person name="Spatafora J.W."/>
        </authorList>
    </citation>
    <scope>NUCLEOTIDE SEQUENCE [LARGE SCALE GENOMIC DNA]</scope>
    <source>
        <strain evidence="7 8">AM-OR11-056</strain>
    </source>
</reference>
<evidence type="ECO:0000256" key="1">
    <source>
        <dbReference type="ARBA" id="ARBA00008171"/>
    </source>
</evidence>